<comment type="caution">
    <text evidence="3">The sequence shown here is derived from an EMBL/GenBank/DDBJ whole genome shotgun (WGS) entry which is preliminary data.</text>
</comment>
<evidence type="ECO:0000259" key="2">
    <source>
        <dbReference type="Pfam" id="PF00085"/>
    </source>
</evidence>
<keyword evidence="1" id="KW-1133">Transmembrane helix</keyword>
<proteinExistence type="predicted"/>
<keyword evidence="4" id="KW-1185">Reference proteome</keyword>
<feature type="domain" description="Thioredoxin" evidence="2">
    <location>
        <begin position="10"/>
        <end position="83"/>
    </location>
</feature>
<protein>
    <submittedName>
        <fullName evidence="3">Thioredoxin family protein</fullName>
    </submittedName>
</protein>
<dbReference type="Gene3D" id="3.40.30.10">
    <property type="entry name" value="Glutaredoxin"/>
    <property type="match status" value="1"/>
</dbReference>
<sequence>MEAMTTLTGLNERIASTEQLLVYVSHPGCSVCHALKPQIEEMLHQFPDIEAVAVDSDEVPEVAGTFSIFTVPVVLFFINGKEMLRRARFVPIGELTHQLERMQEIRQA</sequence>
<dbReference type="Pfam" id="PF00085">
    <property type="entry name" value="Thioredoxin"/>
    <property type="match status" value="1"/>
</dbReference>
<evidence type="ECO:0000256" key="1">
    <source>
        <dbReference type="SAM" id="Phobius"/>
    </source>
</evidence>
<dbReference type="RefSeq" id="WP_214786707.1">
    <property type="nucleotide sequence ID" value="NZ_JANIEL010000113.1"/>
</dbReference>
<feature type="transmembrane region" description="Helical" evidence="1">
    <location>
        <begin position="62"/>
        <end position="78"/>
    </location>
</feature>
<reference evidence="4" key="1">
    <citation type="journal article" date="2019" name="Int. J. Syst. Evol. Microbiol.">
        <title>The Global Catalogue of Microorganisms (GCM) 10K type strain sequencing project: providing services to taxonomists for standard genome sequencing and annotation.</title>
        <authorList>
            <consortium name="The Broad Institute Genomics Platform"/>
            <consortium name="The Broad Institute Genome Sequencing Center for Infectious Disease"/>
            <person name="Wu L."/>
            <person name="Ma J."/>
        </authorList>
    </citation>
    <scope>NUCLEOTIDE SEQUENCE [LARGE SCALE GENOMIC DNA]</scope>
    <source>
        <strain evidence="4">CCUG 55590</strain>
    </source>
</reference>
<gene>
    <name evidence="3" type="ORF">ACFQO8_02660</name>
</gene>
<accession>A0ABW2PHS8</accession>
<dbReference type="InterPro" id="IPR013766">
    <property type="entry name" value="Thioredoxin_domain"/>
</dbReference>
<keyword evidence="1" id="KW-0812">Transmembrane</keyword>
<evidence type="ECO:0000313" key="3">
    <source>
        <dbReference type="EMBL" id="MFC7389029.1"/>
    </source>
</evidence>
<dbReference type="InterPro" id="IPR036249">
    <property type="entry name" value="Thioredoxin-like_sf"/>
</dbReference>
<name>A0ABW2PHS8_9BACL</name>
<organism evidence="3 4">
    <name type="scientific">Exiguobacterium aestuarii</name>
    <dbReference type="NCBI Taxonomy" id="273527"/>
    <lineage>
        <taxon>Bacteria</taxon>
        <taxon>Bacillati</taxon>
        <taxon>Bacillota</taxon>
        <taxon>Bacilli</taxon>
        <taxon>Bacillales</taxon>
        <taxon>Bacillales Family XII. Incertae Sedis</taxon>
        <taxon>Exiguobacterium</taxon>
    </lineage>
</organism>
<dbReference type="EMBL" id="JBHTCE010000001">
    <property type="protein sequence ID" value="MFC7389029.1"/>
    <property type="molecule type" value="Genomic_DNA"/>
</dbReference>
<dbReference type="CDD" id="cd02947">
    <property type="entry name" value="TRX_family"/>
    <property type="match status" value="1"/>
</dbReference>
<dbReference type="Proteomes" id="UP001596439">
    <property type="component" value="Unassembled WGS sequence"/>
</dbReference>
<evidence type="ECO:0000313" key="4">
    <source>
        <dbReference type="Proteomes" id="UP001596439"/>
    </source>
</evidence>
<dbReference type="SUPFAM" id="SSF52833">
    <property type="entry name" value="Thioredoxin-like"/>
    <property type="match status" value="1"/>
</dbReference>
<keyword evidence="1" id="KW-0472">Membrane</keyword>